<dbReference type="InterPro" id="IPR036291">
    <property type="entry name" value="NAD(P)-bd_dom_sf"/>
</dbReference>
<evidence type="ECO:0000313" key="3">
    <source>
        <dbReference type="EMBL" id="KKQ94462.1"/>
    </source>
</evidence>
<dbReference type="Pfam" id="PF13727">
    <property type="entry name" value="CoA_binding_3"/>
    <property type="match status" value="1"/>
</dbReference>
<organism evidence="3 4">
    <name type="scientific">candidate division CPR2 bacterium GW2011_GWC2_39_10</name>
    <dbReference type="NCBI Taxonomy" id="1618345"/>
    <lineage>
        <taxon>Bacteria</taxon>
        <taxon>Bacteria division CPR2</taxon>
    </lineage>
</organism>
<dbReference type="EMBL" id="LBVV01000010">
    <property type="protein sequence ID" value="KKQ94462.1"/>
    <property type="molecule type" value="Genomic_DNA"/>
</dbReference>
<reference evidence="3 4" key="1">
    <citation type="journal article" date="2015" name="Nature">
        <title>rRNA introns, odd ribosomes, and small enigmatic genomes across a large radiation of phyla.</title>
        <authorList>
            <person name="Brown C.T."/>
            <person name="Hug L.A."/>
            <person name="Thomas B.C."/>
            <person name="Sharon I."/>
            <person name="Castelle C.J."/>
            <person name="Singh A."/>
            <person name="Wilkins M.J."/>
            <person name="Williams K.H."/>
            <person name="Banfield J.F."/>
        </authorList>
    </citation>
    <scope>NUCLEOTIDE SEQUENCE [LARGE SCALE GENOMIC DNA]</scope>
</reference>
<proteinExistence type="inferred from homology"/>
<evidence type="ECO:0000313" key="4">
    <source>
        <dbReference type="Proteomes" id="UP000034207"/>
    </source>
</evidence>
<dbReference type="STRING" id="1618345.UT18_C0010G0034"/>
<dbReference type="InterPro" id="IPR003869">
    <property type="entry name" value="Polysac_CapD-like"/>
</dbReference>
<dbReference type="Proteomes" id="UP000034207">
    <property type="component" value="Unassembled WGS sequence"/>
</dbReference>
<dbReference type="Gene3D" id="3.40.50.720">
    <property type="entry name" value="NAD(P)-binding Rossmann-like Domain"/>
    <property type="match status" value="2"/>
</dbReference>
<dbReference type="PANTHER" id="PTHR43318:SF1">
    <property type="entry name" value="POLYSACCHARIDE BIOSYNTHESIS PROTEIN EPSC-RELATED"/>
    <property type="match status" value="1"/>
</dbReference>
<gene>
    <name evidence="3" type="ORF">UT18_C0010G0034</name>
</gene>
<dbReference type="PANTHER" id="PTHR43318">
    <property type="entry name" value="UDP-N-ACETYLGLUCOSAMINE 4,6-DEHYDRATASE"/>
    <property type="match status" value="1"/>
</dbReference>
<feature type="domain" description="Polysaccharide biosynthesis protein CapD-like" evidence="2">
    <location>
        <begin position="154"/>
        <end position="438"/>
    </location>
</feature>
<dbReference type="AlphaFoldDB" id="A0A0G0LTW1"/>
<dbReference type="CDD" id="cd05237">
    <property type="entry name" value="UDP_invert_4-6DH_SDR_e"/>
    <property type="match status" value="1"/>
</dbReference>
<sequence length="492" mass="55174">MIKQNRHKINLLIVGAGEAGRLISGNIIKDSDSSLKVVGFIDDDSKKIGKKINGVPVLGKVEDLKKVVDDNNVKEILIAIPSGRGASIRNIVENSIELGIVYKILPRKSEVLLQDFDKDYIKYIRRVEPEDLLGGTISKSDQTEVEKYVQGKTILVTGAAGSIGSELSRQLSAYDPKKIIFYDWWENGMFELQNHLVKNYPKLDAEFIIGDIKDRKKINAVFACFKPDSVFHAAAYKHVPLMEINAVEAIKNNIFGTKNVAELSIKHGVKKFVMVSTDKAVNPTNIMGATKRAAEKITHIFGESQQHTVFCAVRFGNVINSNGSAIPIFEQQIEAGGPVTVTHPEMTRYFMTIPEAVHLILQAWVMGENNDLFVLDMGEPIKIYDLARLLIALRGYIPDEEIAIKFIGLRPGEKLYEEILVDDESTSSTRVEKIFKTKNYLDFNKLAFLTNLSLLDELSEEDELSTKEIKSMLKKMVSTYAPREDKYVCEVN</sequence>
<protein>
    <submittedName>
        <fullName evidence="3">Polysaccharide biosynthesis protein CapD</fullName>
    </submittedName>
</protein>
<evidence type="ECO:0000259" key="2">
    <source>
        <dbReference type="Pfam" id="PF02719"/>
    </source>
</evidence>
<accession>A0A0G0LTW1</accession>
<comment type="similarity">
    <text evidence="1">Belongs to the polysaccharide synthase family.</text>
</comment>
<dbReference type="SUPFAM" id="SSF51735">
    <property type="entry name" value="NAD(P)-binding Rossmann-fold domains"/>
    <property type="match status" value="2"/>
</dbReference>
<dbReference type="Pfam" id="PF02719">
    <property type="entry name" value="Polysacc_synt_2"/>
    <property type="match status" value="1"/>
</dbReference>
<evidence type="ECO:0000256" key="1">
    <source>
        <dbReference type="ARBA" id="ARBA00007430"/>
    </source>
</evidence>
<comment type="caution">
    <text evidence="3">The sequence shown here is derived from an EMBL/GenBank/DDBJ whole genome shotgun (WGS) entry which is preliminary data.</text>
</comment>
<dbReference type="InterPro" id="IPR051203">
    <property type="entry name" value="Polysaccharide_Synthase-Rel"/>
</dbReference>
<dbReference type="PATRIC" id="fig|1618345.3.peg.678"/>
<name>A0A0G0LTW1_UNCC2</name>